<reference evidence="1 2" key="1">
    <citation type="submission" date="2016-07" db="EMBL/GenBank/DDBJ databases">
        <title>Multiple horizontal gene transfer events from other fungi enriched the ability of initially mycotrophic Trichoderma (Ascomycota) to feed on dead plant biomass.</title>
        <authorList>
            <consortium name="DOE Joint Genome Institute"/>
            <person name="Aerts A."/>
            <person name="Atanasova L."/>
            <person name="Chenthamara K."/>
            <person name="Zhang J."/>
            <person name="Grujic M."/>
            <person name="Henrissat B."/>
            <person name="Kuo A."/>
            <person name="Salamov A."/>
            <person name="Lipzen A."/>
            <person name="Labutti K."/>
            <person name="Barry K."/>
            <person name="Miao Y."/>
            <person name="Rahimi M.J."/>
            <person name="Shen Q."/>
            <person name="Grigoriev I.V."/>
            <person name="Kubicek C.P."/>
            <person name="Druzhinina I.S."/>
        </authorList>
    </citation>
    <scope>NUCLEOTIDE SEQUENCE [LARGE SCALE GENOMIC DNA]</scope>
    <source>
        <strain evidence="1 2">CBS 226.95</strain>
    </source>
</reference>
<dbReference type="AlphaFoldDB" id="A0A2T4AI88"/>
<protein>
    <submittedName>
        <fullName evidence="1">Uncharacterized protein</fullName>
    </submittedName>
</protein>
<dbReference type="EMBL" id="KZ679678">
    <property type="protein sequence ID" value="PTB56789.1"/>
    <property type="molecule type" value="Genomic_DNA"/>
</dbReference>
<name>A0A2T4AI88_TRIHA</name>
<dbReference type="RefSeq" id="XP_024776466.1">
    <property type="nucleotide sequence ID" value="XM_024921326.1"/>
</dbReference>
<sequence length="182" mass="19450">MPLSSSFFACTAPGWLLCCRRQAHALAAAEASGSCPHPVGWTRRFSSAKGLAPCTGTWPGLDPLHDAGSLRQGLQMVCTSSTVQYGPARKDAAPPSPKGRPTNAQMYRYMHASPLLPSHPIPIHPLSRATTVWHRLLGFPSISISSGKLGWTSTYGGAARATPAPKLALELAAHKKHQEHKK</sequence>
<evidence type="ECO:0000313" key="2">
    <source>
        <dbReference type="Proteomes" id="UP000241690"/>
    </source>
</evidence>
<dbReference type="Proteomes" id="UP000241690">
    <property type="component" value="Unassembled WGS sequence"/>
</dbReference>
<keyword evidence="2" id="KW-1185">Reference proteome</keyword>
<dbReference type="GeneID" id="36629906"/>
<gene>
    <name evidence="1" type="ORF">M431DRAFT_550937</name>
</gene>
<accession>A0A2T4AI88</accession>
<evidence type="ECO:0000313" key="1">
    <source>
        <dbReference type="EMBL" id="PTB56789.1"/>
    </source>
</evidence>
<organism evidence="1 2">
    <name type="scientific">Trichoderma harzianum CBS 226.95</name>
    <dbReference type="NCBI Taxonomy" id="983964"/>
    <lineage>
        <taxon>Eukaryota</taxon>
        <taxon>Fungi</taxon>
        <taxon>Dikarya</taxon>
        <taxon>Ascomycota</taxon>
        <taxon>Pezizomycotina</taxon>
        <taxon>Sordariomycetes</taxon>
        <taxon>Hypocreomycetidae</taxon>
        <taxon>Hypocreales</taxon>
        <taxon>Hypocreaceae</taxon>
        <taxon>Trichoderma</taxon>
    </lineage>
</organism>
<proteinExistence type="predicted"/>